<evidence type="ECO:0000256" key="1">
    <source>
        <dbReference type="SAM" id="MobiDB-lite"/>
    </source>
</evidence>
<keyword evidence="2" id="KW-1133">Transmembrane helix</keyword>
<dbReference type="Proteomes" id="UP000614915">
    <property type="component" value="Unassembled WGS sequence"/>
</dbReference>
<accession>A0ABS0JFN3</accession>
<keyword evidence="2" id="KW-0812">Transmembrane</keyword>
<organism evidence="3 4">
    <name type="scientific">Micromonospora ureilytica</name>
    <dbReference type="NCBI Taxonomy" id="709868"/>
    <lineage>
        <taxon>Bacteria</taxon>
        <taxon>Bacillati</taxon>
        <taxon>Actinomycetota</taxon>
        <taxon>Actinomycetes</taxon>
        <taxon>Micromonosporales</taxon>
        <taxon>Micromonosporaceae</taxon>
        <taxon>Micromonospora</taxon>
    </lineage>
</organism>
<feature type="compositionally biased region" description="Basic and acidic residues" evidence="1">
    <location>
        <begin position="238"/>
        <end position="249"/>
    </location>
</feature>
<feature type="compositionally biased region" description="Pro residues" evidence="1">
    <location>
        <begin position="136"/>
        <end position="147"/>
    </location>
</feature>
<feature type="compositionally biased region" description="Basic and acidic residues" evidence="1">
    <location>
        <begin position="1"/>
        <end position="31"/>
    </location>
</feature>
<protein>
    <submittedName>
        <fullName evidence="3">Uncharacterized protein</fullName>
    </submittedName>
</protein>
<reference evidence="3 4" key="1">
    <citation type="submission" date="2020-11" db="EMBL/GenBank/DDBJ databases">
        <title>Sequencing the genomes of 1000 actinobacteria strains.</title>
        <authorList>
            <person name="Klenk H.-P."/>
        </authorList>
    </citation>
    <scope>NUCLEOTIDE SEQUENCE [LARGE SCALE GENOMIC DNA]</scope>
    <source>
        <strain evidence="3 4">DSM 101692</strain>
    </source>
</reference>
<feature type="transmembrane region" description="Helical" evidence="2">
    <location>
        <begin position="108"/>
        <end position="128"/>
    </location>
</feature>
<name>A0ABS0JFN3_9ACTN</name>
<evidence type="ECO:0000256" key="2">
    <source>
        <dbReference type="SAM" id="Phobius"/>
    </source>
</evidence>
<keyword evidence="4" id="KW-1185">Reference proteome</keyword>
<dbReference type="EMBL" id="JADOTX010000001">
    <property type="protein sequence ID" value="MBG6065754.1"/>
    <property type="molecule type" value="Genomic_DNA"/>
</dbReference>
<comment type="caution">
    <text evidence="3">The sequence shown here is derived from an EMBL/GenBank/DDBJ whole genome shotgun (WGS) entry which is preliminary data.</text>
</comment>
<feature type="region of interest" description="Disordered" evidence="1">
    <location>
        <begin position="132"/>
        <end position="188"/>
    </location>
</feature>
<gene>
    <name evidence="3" type="ORF">IW248_002041</name>
</gene>
<proteinExistence type="predicted"/>
<evidence type="ECO:0000313" key="3">
    <source>
        <dbReference type="EMBL" id="MBG6065754.1"/>
    </source>
</evidence>
<dbReference type="RefSeq" id="WP_196926739.1">
    <property type="nucleotide sequence ID" value="NZ_JADOTX010000001.1"/>
</dbReference>
<keyword evidence="2" id="KW-0472">Membrane</keyword>
<feature type="compositionally biased region" description="Pro residues" evidence="1">
    <location>
        <begin position="260"/>
        <end position="274"/>
    </location>
</feature>
<feature type="compositionally biased region" description="Low complexity" evidence="1">
    <location>
        <begin position="250"/>
        <end position="259"/>
    </location>
</feature>
<feature type="region of interest" description="Disordered" evidence="1">
    <location>
        <begin position="236"/>
        <end position="274"/>
    </location>
</feature>
<evidence type="ECO:0000313" key="4">
    <source>
        <dbReference type="Proteomes" id="UP000614915"/>
    </source>
</evidence>
<sequence length="274" mass="28171">MNPFRRADHADTERLLDSAHARMDNTPDHWHSATPTEAVATSPEAHLAVPNVPPPEPVAALLAAATGPVRPGELAGEEAALAAFRAARANPVPAVPQRPRRRRVTTGAVAWIGAVAATATAGAAFAAVTRDRAPDPVAPAPSRPSPTPHQGVPRSAEPGRSVIPGVPSPVAPSPVTATPPAVPDPADQLHGLCRAWRAKKPDQREKALRTPAFQRLVTAAGGPAEVEAYCQRLVPEAKPTESAKVKPSESAKGGPSPSAKAPPSPPRPGHPAAG</sequence>
<feature type="region of interest" description="Disordered" evidence="1">
    <location>
        <begin position="1"/>
        <end position="34"/>
    </location>
</feature>